<feature type="domain" description="Putative mannosyltransferase YkcA/B-like C-terminal" evidence="10">
    <location>
        <begin position="511"/>
        <end position="582"/>
    </location>
</feature>
<dbReference type="PANTHER" id="PTHR33908:SF3">
    <property type="entry name" value="UNDECAPRENYL PHOSPHATE-ALPHA-4-AMINO-4-DEOXY-L-ARABINOSE ARABINOSYL TRANSFERASE"/>
    <property type="match status" value="1"/>
</dbReference>
<feature type="transmembrane region" description="Helical" evidence="8">
    <location>
        <begin position="198"/>
        <end position="216"/>
    </location>
</feature>
<evidence type="ECO:0000256" key="6">
    <source>
        <dbReference type="ARBA" id="ARBA00022989"/>
    </source>
</evidence>
<dbReference type="AlphaFoldDB" id="A0A6G9YIB0"/>
<sequence>MTATTIAYPETQTDRTSLPRRDGARWVRPALLLIAALAATSYAWGIRTQPPVMFYAAAARSMSMSWHNFFFAAFDPDATISIDKLPAAFWVQALSVRVFGPHDWAYILPQVVEGVLTVLVLFRAVQRISGPAAGLIAALVLAVTPATVALNRGNVPDSLLILLLVLAFDRVAVALTTGRLRNLGYAGILVGLAFNAKMVQAWLVVPAVVAAVLCTAPKAELRQRITGTAWFAGSAVAVSLLWMAVVSAIPVGSRPYVDGSQHNSLFEQVFLFNAANRANDSFGVGAGNIAVGDSGVGYRNILVFGPDQRMEHIFAGGGGRAIGWLVPLALICLVGLAFRSRGRRTQPQTAALVLWGGSLLVHLVVFQAIGTVSPYYLASLTPSIAALIGMGAVGFRELAARPAVRWAGIAAVIATVGYGWLLLAPAPREVRWGIVCFALLCVALGLLGGRWLIALLIGALAAPAAASVAVTADRFGPVDTPFEPLAATVVTQRYSRDAVHQATELLAFVGNSYSSRYPVTTYTSVVAAPFILVSGKQIPSIGGFTGTAPAPTVDQIADRVAAGDIGLVLVTESDDERVGWIRHHCGRLLGKGAVTAYRCTPASVR</sequence>
<dbReference type="Pfam" id="PF13231">
    <property type="entry name" value="PMT_2"/>
    <property type="match status" value="1"/>
</dbReference>
<dbReference type="InterPro" id="IPR050297">
    <property type="entry name" value="LipidA_mod_glycosyltrf_83"/>
</dbReference>
<feature type="transmembrane region" description="Helical" evidence="8">
    <location>
        <begin position="406"/>
        <end position="424"/>
    </location>
</feature>
<evidence type="ECO:0000256" key="2">
    <source>
        <dbReference type="ARBA" id="ARBA00022475"/>
    </source>
</evidence>
<feature type="transmembrane region" description="Helical" evidence="8">
    <location>
        <begin position="430"/>
        <end position="447"/>
    </location>
</feature>
<comment type="subcellular location">
    <subcellularLocation>
        <location evidence="1">Cell membrane</location>
        <topology evidence="1">Multi-pass membrane protein</topology>
    </subcellularLocation>
</comment>
<reference evidence="11 12" key="1">
    <citation type="journal article" date="2019" name="ACS Chem. Biol.">
        <title>Identification and Mobilization of a Cryptic Antibiotic Biosynthesis Gene Locus from a Human-Pathogenic Nocardia Isolate.</title>
        <authorList>
            <person name="Herisse M."/>
            <person name="Ishida K."/>
            <person name="Porter J.L."/>
            <person name="Howden B."/>
            <person name="Hertweck C."/>
            <person name="Stinear T.P."/>
            <person name="Pidot S.J."/>
        </authorList>
    </citation>
    <scope>NUCLEOTIDE SEQUENCE [LARGE SCALE GENOMIC DNA]</scope>
    <source>
        <strain evidence="11 12">AUSMDU00012717</strain>
    </source>
</reference>
<evidence type="ECO:0000259" key="9">
    <source>
        <dbReference type="Pfam" id="PF13231"/>
    </source>
</evidence>
<accession>A0A6G9YIB0</accession>
<evidence type="ECO:0000256" key="4">
    <source>
        <dbReference type="ARBA" id="ARBA00022679"/>
    </source>
</evidence>
<dbReference type="GO" id="GO:0009103">
    <property type="term" value="P:lipopolysaccharide biosynthetic process"/>
    <property type="evidence" value="ECO:0007669"/>
    <property type="project" value="UniProtKB-ARBA"/>
</dbReference>
<feature type="transmembrane region" description="Helical" evidence="8">
    <location>
        <begin position="131"/>
        <end position="150"/>
    </location>
</feature>
<keyword evidence="12" id="KW-1185">Reference proteome</keyword>
<feature type="transmembrane region" description="Helical" evidence="8">
    <location>
        <begin position="26"/>
        <end position="45"/>
    </location>
</feature>
<dbReference type="RefSeq" id="WP_167475540.1">
    <property type="nucleotide sequence ID" value="NZ_CP046172.1"/>
</dbReference>
<evidence type="ECO:0000256" key="1">
    <source>
        <dbReference type="ARBA" id="ARBA00004651"/>
    </source>
</evidence>
<evidence type="ECO:0000313" key="11">
    <source>
        <dbReference type="EMBL" id="QIS12931.1"/>
    </source>
</evidence>
<feature type="domain" description="Glycosyltransferase RgtA/B/C/D-like" evidence="9">
    <location>
        <begin position="84"/>
        <end position="242"/>
    </location>
</feature>
<evidence type="ECO:0000313" key="12">
    <source>
        <dbReference type="Proteomes" id="UP000503540"/>
    </source>
</evidence>
<organism evidence="11 12">
    <name type="scientific">Nocardia arthritidis</name>
    <dbReference type="NCBI Taxonomy" id="228602"/>
    <lineage>
        <taxon>Bacteria</taxon>
        <taxon>Bacillati</taxon>
        <taxon>Actinomycetota</taxon>
        <taxon>Actinomycetes</taxon>
        <taxon>Mycobacteriales</taxon>
        <taxon>Nocardiaceae</taxon>
        <taxon>Nocardia</taxon>
    </lineage>
</organism>
<feature type="transmembrane region" description="Helical" evidence="8">
    <location>
        <begin position="104"/>
        <end position="125"/>
    </location>
</feature>
<proteinExistence type="predicted"/>
<evidence type="ECO:0000259" key="10">
    <source>
        <dbReference type="Pfam" id="PF24878"/>
    </source>
</evidence>
<dbReference type="KEGG" id="nah:F5544_25385"/>
<dbReference type="Proteomes" id="UP000503540">
    <property type="component" value="Chromosome"/>
</dbReference>
<feature type="transmembrane region" description="Helical" evidence="8">
    <location>
        <begin position="228"/>
        <end position="249"/>
    </location>
</feature>
<evidence type="ECO:0000256" key="3">
    <source>
        <dbReference type="ARBA" id="ARBA00022676"/>
    </source>
</evidence>
<keyword evidence="5 8" id="KW-0812">Transmembrane</keyword>
<feature type="transmembrane region" description="Helical" evidence="8">
    <location>
        <begin position="321"/>
        <end position="338"/>
    </location>
</feature>
<evidence type="ECO:0000256" key="7">
    <source>
        <dbReference type="ARBA" id="ARBA00023136"/>
    </source>
</evidence>
<name>A0A6G9YIB0_9NOCA</name>
<dbReference type="Pfam" id="PF24878">
    <property type="entry name" value="YkcB_C"/>
    <property type="match status" value="1"/>
</dbReference>
<keyword evidence="3" id="KW-0328">Glycosyltransferase</keyword>
<keyword evidence="7 8" id="KW-0472">Membrane</keyword>
<protein>
    <submittedName>
        <fullName evidence="11">Uncharacterized protein</fullName>
    </submittedName>
</protein>
<dbReference type="GO" id="GO:0016763">
    <property type="term" value="F:pentosyltransferase activity"/>
    <property type="evidence" value="ECO:0007669"/>
    <property type="project" value="TreeGrafter"/>
</dbReference>
<dbReference type="InterPro" id="IPR056785">
    <property type="entry name" value="YkcA/B-like_C"/>
</dbReference>
<keyword evidence="6 8" id="KW-1133">Transmembrane helix</keyword>
<dbReference type="EMBL" id="CP046172">
    <property type="protein sequence ID" value="QIS12931.1"/>
    <property type="molecule type" value="Genomic_DNA"/>
</dbReference>
<dbReference type="InterPro" id="IPR038731">
    <property type="entry name" value="RgtA/B/C-like"/>
</dbReference>
<gene>
    <name evidence="11" type="ORF">F5544_25385</name>
</gene>
<keyword evidence="2" id="KW-1003">Cell membrane</keyword>
<evidence type="ECO:0000256" key="8">
    <source>
        <dbReference type="SAM" id="Phobius"/>
    </source>
</evidence>
<keyword evidence="4" id="KW-0808">Transferase</keyword>
<dbReference type="GO" id="GO:0005886">
    <property type="term" value="C:plasma membrane"/>
    <property type="evidence" value="ECO:0007669"/>
    <property type="project" value="UniProtKB-SubCell"/>
</dbReference>
<dbReference type="PANTHER" id="PTHR33908">
    <property type="entry name" value="MANNOSYLTRANSFERASE YKCB-RELATED"/>
    <property type="match status" value="1"/>
</dbReference>
<dbReference type="GO" id="GO:0010041">
    <property type="term" value="P:response to iron(III) ion"/>
    <property type="evidence" value="ECO:0007669"/>
    <property type="project" value="TreeGrafter"/>
</dbReference>
<feature type="transmembrane region" description="Helical" evidence="8">
    <location>
        <begin position="350"/>
        <end position="369"/>
    </location>
</feature>
<evidence type="ECO:0000256" key="5">
    <source>
        <dbReference type="ARBA" id="ARBA00022692"/>
    </source>
</evidence>